<dbReference type="GO" id="GO:0004519">
    <property type="term" value="F:endonuclease activity"/>
    <property type="evidence" value="ECO:0007669"/>
    <property type="project" value="UniProtKB-KW"/>
</dbReference>
<dbReference type="NCBIfam" id="NF009150">
    <property type="entry name" value="PRK12497.1-3"/>
    <property type="match status" value="1"/>
</dbReference>
<dbReference type="Pfam" id="PF02021">
    <property type="entry name" value="UPF0102"/>
    <property type="match status" value="1"/>
</dbReference>
<dbReference type="InterPro" id="IPR011856">
    <property type="entry name" value="tRNA_endonuc-like_dom_sf"/>
</dbReference>
<keyword evidence="3" id="KW-0255">Endonuclease</keyword>
<dbReference type="InterPro" id="IPR003509">
    <property type="entry name" value="UPF0102_YraN-like"/>
</dbReference>
<dbReference type="EMBL" id="LVJN01000021">
    <property type="protein sequence ID" value="OSM00056.1"/>
    <property type="molecule type" value="Genomic_DNA"/>
</dbReference>
<dbReference type="GO" id="GO:0003676">
    <property type="term" value="F:nucleic acid binding"/>
    <property type="evidence" value="ECO:0007669"/>
    <property type="project" value="InterPro"/>
</dbReference>
<evidence type="ECO:0000256" key="1">
    <source>
        <dbReference type="ARBA" id="ARBA00006738"/>
    </source>
</evidence>
<dbReference type="STRING" id="1434232.MAIT1_00473"/>
<dbReference type="PANTHER" id="PTHR34039">
    <property type="entry name" value="UPF0102 PROTEIN YRAN"/>
    <property type="match status" value="1"/>
</dbReference>
<dbReference type="AlphaFoldDB" id="A0A1Y2JYU5"/>
<organism evidence="3 4">
    <name type="scientific">Magnetofaba australis IT-1</name>
    <dbReference type="NCBI Taxonomy" id="1434232"/>
    <lineage>
        <taxon>Bacteria</taxon>
        <taxon>Pseudomonadati</taxon>
        <taxon>Pseudomonadota</taxon>
        <taxon>Magnetococcia</taxon>
        <taxon>Magnetococcales</taxon>
        <taxon>Magnetococcaceae</taxon>
        <taxon>Magnetofaba</taxon>
    </lineage>
</organism>
<protein>
    <recommendedName>
        <fullName evidence="2">UPF0102 protein MAIT1_00473</fullName>
    </recommendedName>
</protein>
<gene>
    <name evidence="3" type="ORF">MAIT1_00473</name>
</gene>
<evidence type="ECO:0000313" key="4">
    <source>
        <dbReference type="Proteomes" id="UP000194003"/>
    </source>
</evidence>
<dbReference type="Proteomes" id="UP000194003">
    <property type="component" value="Unassembled WGS sequence"/>
</dbReference>
<keyword evidence="4" id="KW-1185">Reference proteome</keyword>
<dbReference type="SUPFAM" id="SSF52980">
    <property type="entry name" value="Restriction endonuclease-like"/>
    <property type="match status" value="1"/>
</dbReference>
<sequence>MGEQIAARAYRRRGCEIIARNARTRYGELDLVARDGDVLIFCEVKTRRSHSAGAPADAIDARKQARLAQLAEAWRLQHPQLMTLDCRFDAALVARDGIHWRVEIIEDAFRPGW</sequence>
<name>A0A1Y2JYU5_9PROT</name>
<keyword evidence="3" id="KW-0378">Hydrolase</keyword>
<dbReference type="NCBIfam" id="NF009154">
    <property type="entry name" value="PRK12497.3-3"/>
    <property type="match status" value="1"/>
</dbReference>
<dbReference type="HAMAP" id="MF_00048">
    <property type="entry name" value="UPF0102"/>
    <property type="match status" value="1"/>
</dbReference>
<reference evidence="3 4" key="1">
    <citation type="journal article" date="2016" name="BMC Genomics">
        <title>Combined genomic and structural analyses of a cultured magnetotactic bacterium reveals its niche adaptation to a dynamic environment.</title>
        <authorList>
            <person name="Araujo A.C."/>
            <person name="Morillo V."/>
            <person name="Cypriano J."/>
            <person name="Teixeira L.C."/>
            <person name="Leao P."/>
            <person name="Lyra S."/>
            <person name="Almeida L.G."/>
            <person name="Bazylinski D.A."/>
            <person name="Vasconcellos A.T."/>
            <person name="Abreu F."/>
            <person name="Lins U."/>
        </authorList>
    </citation>
    <scope>NUCLEOTIDE SEQUENCE [LARGE SCALE GENOMIC DNA]</scope>
    <source>
        <strain evidence="3 4">IT-1</strain>
    </source>
</reference>
<comment type="similarity">
    <text evidence="1 2">Belongs to the UPF0102 family.</text>
</comment>
<dbReference type="InterPro" id="IPR011335">
    <property type="entry name" value="Restrct_endonuc-II-like"/>
</dbReference>
<dbReference type="Gene3D" id="3.40.1350.10">
    <property type="match status" value="1"/>
</dbReference>
<dbReference type="CDD" id="cd20736">
    <property type="entry name" value="PoNe_Nuclease"/>
    <property type="match status" value="1"/>
</dbReference>
<evidence type="ECO:0000256" key="2">
    <source>
        <dbReference type="HAMAP-Rule" id="MF_00048"/>
    </source>
</evidence>
<evidence type="ECO:0000313" key="3">
    <source>
        <dbReference type="EMBL" id="OSM00056.1"/>
    </source>
</evidence>
<comment type="caution">
    <text evidence="3">The sequence shown here is derived from an EMBL/GenBank/DDBJ whole genome shotgun (WGS) entry which is preliminary data.</text>
</comment>
<accession>A0A1Y2JYU5</accession>
<dbReference type="PANTHER" id="PTHR34039:SF1">
    <property type="entry name" value="UPF0102 PROTEIN YRAN"/>
    <property type="match status" value="1"/>
</dbReference>
<keyword evidence="3" id="KW-0540">Nuclease</keyword>
<dbReference type="NCBIfam" id="TIGR00252">
    <property type="entry name" value="YraN family protein"/>
    <property type="match status" value="1"/>
</dbReference>
<proteinExistence type="inferred from homology"/>